<sequence length="1439" mass="161515">MSKKPDRTGSLDGESLDADDIDDDISITSTVPPQNDSDAEYMVENILAEQWADDTNQMYYLVEWTGFPLHESTWEPKENLGEELKAMWEETKMKQSKGEVPTFDPQIYYDAQKKADDEKAHRHRLRNAKRMQKGLPLTPPFPEESSGQNEEDSTPSSDEAVEDLFVVQKQIEPAGKSPLKPKQPRPIKEGPPKAPESTSKTTASMASGSENRTDMRRSSITKTSTAVGGESSGRGSLSSASGPARALADRRSSSSYQGTARKLSSSSAGNDSIGGPLTPLAGARAVTTASKPIAAGTKKSALTAKKSVVKKQPSVNVFAAGKERKQRRNLTEVMSDRSKQPKLFSKHRFRRLAEVGGRNKEDMPPDISKISFVEPSKGRATVSRQTSKDLSPLAPAPQVPTIEPKPAGLKPAIMPREDVPSKKKRKSVRWLGEDGAELSLVQEPEPMDIDSPAKGGPSKGLPDRPRLRSPPQPGTENSSPKKLSMDAYRAKALLQNSDKEVVFGGSDAIQVTFNGLPRDATQTWISAFLTQESFEFHYTCFSKTIMSKLGTLVQLRLSDGTITSKDNESKLEAAAEYLRSGLLGLYYPHPDYNIIVYPTKCDEWKEVSVGQEPPSPSGVALRYLIFSSTLDCGDFIQPYSSPSSLAGLAAEVAKSQSKSNRDMIMERLFKFDYAGLLPKAQKLPAAHGFFLAFPDSRDASRLSLCHWLRECNPDCFIYSSHKPGSWAAFQASASSGHFRGVVIVHELLGWSLHRFPNLRHSLLSRPDEYWCFSEPVQSQPLYGPMTPLQAPAMPGDMSFTRLFPYRTAILVTPSFLLSEPQRTYDLFEWFLTKWSKLYNYRLVTAWNIHEYMLDLAEEKSKEFDEFWNNPDESTSEKHLLANLRNHQHADLCARFEAATLALELHNMRAINNSRYGAEEVEDDLSSLVYADRSIDPNDEQSLVNWFGWWSALRSDQFRKFHVVGSSIQTKAPQCTRAWRRIPIPRYSQVTLNDPEAVLDVFQRKDETVEHPADVTGSDANTQPHNVGTDANTQPRGVGTDAKPETKAPWSFGSDILRSDNVGEITDYLSMLSTLPGKSFAWTLYKFPVSWSNTEMADHFGDWRQEYSRINDWWKFTWEFGRPQYKGRPGAFNTYIGLFYTITEDWVPENIPKDPKHKRHPWIAIYRPVNPHFKQFVRCELILWDPAASERFPGSQIPTEKGLLDMQRKLIQHVRENTAAKNPGSYIDQVWLGGFEYPQDCDSPYPFDVTLKFLRHILDDIKEYLPAPERQMPIRGYRKVLLDDQGGSTKNHGDGRRSPGADSYSPTLDLDIPMDIDQDSEMGGQRADQGEDDTRIIFHPPRATKLPSGQRSKCTNKLYEEACLARAQSKNGVPATHMDFVFPPTEDWYHEHKAEGRGYEHINVKCWQYIFNIFKIGTTDPVADGDATPDSLGEHSPASG</sequence>
<evidence type="ECO:0000313" key="4">
    <source>
        <dbReference type="EMBL" id="KAK3314932.1"/>
    </source>
</evidence>
<comment type="caution">
    <text evidence="4">The sequence shown here is derived from an EMBL/GenBank/DDBJ whole genome shotgun (WGS) entry which is preliminary data.</text>
</comment>
<feature type="compositionally biased region" description="Polar residues" evidence="2">
    <location>
        <begin position="256"/>
        <end position="270"/>
    </location>
</feature>
<dbReference type="Proteomes" id="UP001283341">
    <property type="component" value="Unassembled WGS sequence"/>
</dbReference>
<evidence type="ECO:0000256" key="2">
    <source>
        <dbReference type="SAM" id="MobiDB-lite"/>
    </source>
</evidence>
<comment type="subunit">
    <text evidence="1">Component of the NuA4 histone acetyltransferase complex.</text>
</comment>
<dbReference type="InterPro" id="IPR000953">
    <property type="entry name" value="Chromo/chromo_shadow_dom"/>
</dbReference>
<evidence type="ECO:0000313" key="5">
    <source>
        <dbReference type="Proteomes" id="UP001283341"/>
    </source>
</evidence>
<accession>A0AAE0HXZ7</accession>
<reference evidence="4" key="1">
    <citation type="journal article" date="2023" name="Mol. Phylogenet. Evol.">
        <title>Genome-scale phylogeny and comparative genomics of the fungal order Sordariales.</title>
        <authorList>
            <person name="Hensen N."/>
            <person name="Bonometti L."/>
            <person name="Westerberg I."/>
            <person name="Brannstrom I.O."/>
            <person name="Guillou S."/>
            <person name="Cros-Aarteil S."/>
            <person name="Calhoun S."/>
            <person name="Haridas S."/>
            <person name="Kuo A."/>
            <person name="Mondo S."/>
            <person name="Pangilinan J."/>
            <person name="Riley R."/>
            <person name="LaButti K."/>
            <person name="Andreopoulos B."/>
            <person name="Lipzen A."/>
            <person name="Chen C."/>
            <person name="Yan M."/>
            <person name="Daum C."/>
            <person name="Ng V."/>
            <person name="Clum A."/>
            <person name="Steindorff A."/>
            <person name="Ohm R.A."/>
            <person name="Martin F."/>
            <person name="Silar P."/>
            <person name="Natvig D.O."/>
            <person name="Lalanne C."/>
            <person name="Gautier V."/>
            <person name="Ament-Velasquez S.L."/>
            <person name="Kruys A."/>
            <person name="Hutchinson M.I."/>
            <person name="Powell A.J."/>
            <person name="Barry K."/>
            <person name="Miller A.N."/>
            <person name="Grigoriev I.V."/>
            <person name="Debuchy R."/>
            <person name="Gladieux P."/>
            <person name="Hiltunen Thoren M."/>
            <person name="Johannesson H."/>
        </authorList>
    </citation>
    <scope>NUCLEOTIDE SEQUENCE</scope>
    <source>
        <strain evidence="4">CBS 118394</strain>
    </source>
</reference>
<dbReference type="GO" id="GO:0006338">
    <property type="term" value="P:chromatin remodeling"/>
    <property type="evidence" value="ECO:0007669"/>
    <property type="project" value="UniProtKB-ARBA"/>
</dbReference>
<dbReference type="CDD" id="cd18966">
    <property type="entry name" value="chromodomain"/>
    <property type="match status" value="1"/>
</dbReference>
<feature type="compositionally biased region" description="Acidic residues" evidence="2">
    <location>
        <begin position="14"/>
        <end position="25"/>
    </location>
</feature>
<dbReference type="SUPFAM" id="SSF54160">
    <property type="entry name" value="Chromo domain-like"/>
    <property type="match status" value="1"/>
</dbReference>
<gene>
    <name evidence="4" type="ORF">B0H66DRAFT_327711</name>
</gene>
<feature type="region of interest" description="Disordered" evidence="2">
    <location>
        <begin position="1009"/>
        <end position="1044"/>
    </location>
</feature>
<name>A0AAE0HXZ7_9PEZI</name>
<dbReference type="InterPro" id="IPR023780">
    <property type="entry name" value="Chromo_domain"/>
</dbReference>
<proteinExistence type="predicted"/>
<feature type="compositionally biased region" description="Polar residues" evidence="2">
    <location>
        <begin position="196"/>
        <end position="210"/>
    </location>
</feature>
<feature type="region of interest" description="Disordered" evidence="2">
    <location>
        <begin position="110"/>
        <end position="280"/>
    </location>
</feature>
<feature type="region of interest" description="Disordered" evidence="2">
    <location>
        <begin position="1282"/>
        <end position="1308"/>
    </location>
</feature>
<dbReference type="PROSITE" id="PS50013">
    <property type="entry name" value="CHROMO_2"/>
    <property type="match status" value="1"/>
</dbReference>
<feature type="compositionally biased region" description="Basic and acidic residues" evidence="2">
    <location>
        <begin position="351"/>
        <end position="363"/>
    </location>
</feature>
<dbReference type="Pfam" id="PF00385">
    <property type="entry name" value="Chromo"/>
    <property type="match status" value="1"/>
</dbReference>
<evidence type="ECO:0000259" key="3">
    <source>
        <dbReference type="PROSITE" id="PS50013"/>
    </source>
</evidence>
<feature type="compositionally biased region" description="Basic residues" evidence="2">
    <location>
        <begin position="121"/>
        <end position="132"/>
    </location>
</feature>
<dbReference type="Gene3D" id="2.40.50.40">
    <property type="match status" value="1"/>
</dbReference>
<feature type="compositionally biased region" description="Basic and acidic residues" evidence="2">
    <location>
        <begin position="111"/>
        <end position="120"/>
    </location>
</feature>
<dbReference type="InterPro" id="IPR016197">
    <property type="entry name" value="Chromo-like_dom_sf"/>
</dbReference>
<reference evidence="4" key="2">
    <citation type="submission" date="2023-06" db="EMBL/GenBank/DDBJ databases">
        <authorList>
            <consortium name="Lawrence Berkeley National Laboratory"/>
            <person name="Haridas S."/>
            <person name="Hensen N."/>
            <person name="Bonometti L."/>
            <person name="Westerberg I."/>
            <person name="Brannstrom I.O."/>
            <person name="Guillou S."/>
            <person name="Cros-Aarteil S."/>
            <person name="Calhoun S."/>
            <person name="Kuo A."/>
            <person name="Mondo S."/>
            <person name="Pangilinan J."/>
            <person name="Riley R."/>
            <person name="Labutti K."/>
            <person name="Andreopoulos B."/>
            <person name="Lipzen A."/>
            <person name="Chen C."/>
            <person name="Yanf M."/>
            <person name="Daum C."/>
            <person name="Ng V."/>
            <person name="Clum A."/>
            <person name="Steindorff A."/>
            <person name="Ohm R."/>
            <person name="Martin F."/>
            <person name="Silar P."/>
            <person name="Natvig D."/>
            <person name="Lalanne C."/>
            <person name="Gautier V."/>
            <person name="Ament-Velasquez S.L."/>
            <person name="Kruys A."/>
            <person name="Hutchinson M.I."/>
            <person name="Powell A.J."/>
            <person name="Barry K."/>
            <person name="Miller A.N."/>
            <person name="Grigoriev I.V."/>
            <person name="Debuchy R."/>
            <person name="Gladieux P."/>
            <person name="Thoren M.H."/>
            <person name="Johannesson H."/>
        </authorList>
    </citation>
    <scope>NUCLEOTIDE SEQUENCE</scope>
    <source>
        <strain evidence="4">CBS 118394</strain>
    </source>
</reference>
<dbReference type="EMBL" id="JAUEDM010000006">
    <property type="protein sequence ID" value="KAK3314932.1"/>
    <property type="molecule type" value="Genomic_DNA"/>
</dbReference>
<feature type="compositionally biased region" description="Polar residues" evidence="2">
    <location>
        <begin position="1017"/>
        <end position="1034"/>
    </location>
</feature>
<feature type="region of interest" description="Disordered" evidence="2">
    <location>
        <begin position="318"/>
        <end position="483"/>
    </location>
</feature>
<organism evidence="4 5">
    <name type="scientific">Apodospora peruviana</name>
    <dbReference type="NCBI Taxonomy" id="516989"/>
    <lineage>
        <taxon>Eukaryota</taxon>
        <taxon>Fungi</taxon>
        <taxon>Dikarya</taxon>
        <taxon>Ascomycota</taxon>
        <taxon>Pezizomycotina</taxon>
        <taxon>Sordariomycetes</taxon>
        <taxon>Sordariomycetidae</taxon>
        <taxon>Sordariales</taxon>
        <taxon>Lasiosphaeriaceae</taxon>
        <taxon>Apodospora</taxon>
    </lineage>
</organism>
<keyword evidence="5" id="KW-1185">Reference proteome</keyword>
<evidence type="ECO:0000256" key="1">
    <source>
        <dbReference type="ARBA" id="ARBA00011353"/>
    </source>
</evidence>
<dbReference type="SMART" id="SM00298">
    <property type="entry name" value="CHROMO"/>
    <property type="match status" value="1"/>
</dbReference>
<feature type="compositionally biased region" description="Low complexity" evidence="2">
    <location>
        <begin position="233"/>
        <end position="246"/>
    </location>
</feature>
<feature type="region of interest" description="Disordered" evidence="2">
    <location>
        <begin position="1"/>
        <end position="37"/>
    </location>
</feature>
<protein>
    <recommendedName>
        <fullName evidence="3">Chromo domain-containing protein</fullName>
    </recommendedName>
</protein>
<feature type="domain" description="Chromo" evidence="3">
    <location>
        <begin position="41"/>
        <end position="80"/>
    </location>
</feature>